<evidence type="ECO:0000256" key="1">
    <source>
        <dbReference type="ARBA" id="ARBA00023015"/>
    </source>
</evidence>
<comment type="caution">
    <text evidence="5">The sequence shown here is derived from an EMBL/GenBank/DDBJ whole genome shotgun (WGS) entry which is preliminary data.</text>
</comment>
<name>A0ABS1FW20_9FLAO</name>
<protein>
    <submittedName>
        <fullName evidence="5">Helix-turn-helix domain-containing protein</fullName>
    </submittedName>
</protein>
<dbReference type="EMBL" id="JAENHK010000010">
    <property type="protein sequence ID" value="MBK1896633.1"/>
    <property type="molecule type" value="Genomic_DNA"/>
</dbReference>
<evidence type="ECO:0000313" key="6">
    <source>
        <dbReference type="Proteomes" id="UP000628669"/>
    </source>
</evidence>
<evidence type="ECO:0000256" key="3">
    <source>
        <dbReference type="ARBA" id="ARBA00023163"/>
    </source>
</evidence>
<dbReference type="PANTHER" id="PTHR43280:SF32">
    <property type="entry name" value="TRANSCRIPTIONAL REGULATORY PROTEIN"/>
    <property type="match status" value="1"/>
</dbReference>
<feature type="domain" description="HTH araC/xylS-type" evidence="4">
    <location>
        <begin position="180"/>
        <end position="278"/>
    </location>
</feature>
<sequence>MIYNFYNKQTEAACRLLVNEEKFDRVFYGKDRKDKFLTLAWNQGSDILITIDKISYVFKSGTILCLMVNQSFEFPENSDIIVWQFNKDFYCIESHDSEVGCVGFLFYGLSQSMFVSVEDKVRDKLTLLLRIFIEEFQDIDDIQEDMLRMLLKRLIILITRSAKKQFVADQLPEQKLNIIRQFNLLVEKNYKSEHSVKFYADQLNKSPKTLSNFFNLYNNGTPSEIIQQRIILEAKRLLLYTNKSAKEIAYELGFEEVAYFSSFFKRSTGASPVLFKKQSSDISTL</sequence>
<keyword evidence="1" id="KW-0805">Transcription regulation</keyword>
<keyword evidence="6" id="KW-1185">Reference proteome</keyword>
<dbReference type="Pfam" id="PF12833">
    <property type="entry name" value="HTH_18"/>
    <property type="match status" value="1"/>
</dbReference>
<dbReference type="RefSeq" id="WP_200246257.1">
    <property type="nucleotide sequence ID" value="NZ_JAENHK010000010.1"/>
</dbReference>
<dbReference type="PANTHER" id="PTHR43280">
    <property type="entry name" value="ARAC-FAMILY TRANSCRIPTIONAL REGULATOR"/>
    <property type="match status" value="1"/>
</dbReference>
<evidence type="ECO:0000256" key="2">
    <source>
        <dbReference type="ARBA" id="ARBA00023125"/>
    </source>
</evidence>
<dbReference type="SUPFAM" id="SSF46689">
    <property type="entry name" value="Homeodomain-like"/>
    <property type="match status" value="1"/>
</dbReference>
<organism evidence="5 6">
    <name type="scientific">Chryseobacterium paridis</name>
    <dbReference type="NCBI Taxonomy" id="2800328"/>
    <lineage>
        <taxon>Bacteria</taxon>
        <taxon>Pseudomonadati</taxon>
        <taxon>Bacteroidota</taxon>
        <taxon>Flavobacteriia</taxon>
        <taxon>Flavobacteriales</taxon>
        <taxon>Weeksellaceae</taxon>
        <taxon>Chryseobacterium group</taxon>
        <taxon>Chryseobacterium</taxon>
    </lineage>
</organism>
<dbReference type="PROSITE" id="PS01124">
    <property type="entry name" value="HTH_ARAC_FAMILY_2"/>
    <property type="match status" value="1"/>
</dbReference>
<evidence type="ECO:0000259" key="4">
    <source>
        <dbReference type="PROSITE" id="PS01124"/>
    </source>
</evidence>
<proteinExistence type="predicted"/>
<dbReference type="Proteomes" id="UP000628669">
    <property type="component" value="Unassembled WGS sequence"/>
</dbReference>
<gene>
    <name evidence="5" type="ORF">JHL15_12775</name>
</gene>
<dbReference type="InterPro" id="IPR018060">
    <property type="entry name" value="HTH_AraC"/>
</dbReference>
<keyword evidence="2" id="KW-0238">DNA-binding</keyword>
<keyword evidence="3" id="KW-0804">Transcription</keyword>
<evidence type="ECO:0000313" key="5">
    <source>
        <dbReference type="EMBL" id="MBK1896633.1"/>
    </source>
</evidence>
<dbReference type="Gene3D" id="1.10.10.60">
    <property type="entry name" value="Homeodomain-like"/>
    <property type="match status" value="1"/>
</dbReference>
<reference evidence="6" key="1">
    <citation type="submission" date="2021-01" db="EMBL/GenBank/DDBJ databases">
        <title>Genome public.</title>
        <authorList>
            <person name="Liu C."/>
            <person name="Sun Q."/>
        </authorList>
    </citation>
    <scope>NUCLEOTIDE SEQUENCE [LARGE SCALE GENOMIC DNA]</scope>
    <source>
        <strain evidence="6">YIM B02567</strain>
    </source>
</reference>
<accession>A0ABS1FW20</accession>
<dbReference type="InterPro" id="IPR009057">
    <property type="entry name" value="Homeodomain-like_sf"/>
</dbReference>
<dbReference type="SMART" id="SM00342">
    <property type="entry name" value="HTH_ARAC"/>
    <property type="match status" value="1"/>
</dbReference>